<gene>
    <name evidence="2" type="ORF">HINF_LOCUS1918</name>
    <name evidence="3" type="ORF">HINF_LOCUS22344</name>
    <name evidence="4" type="ORF">HINF_LOCUS64468</name>
    <name evidence="5" type="ORF">HINF_LOCUS64926</name>
</gene>
<dbReference type="EMBL" id="CATOUU010000582">
    <property type="protein sequence ID" value="CAI9934699.1"/>
    <property type="molecule type" value="Genomic_DNA"/>
</dbReference>
<dbReference type="AlphaFoldDB" id="A0AA86PFA0"/>
<comment type="caution">
    <text evidence="3">The sequence shown here is derived from an EMBL/GenBank/DDBJ whole genome shotgun (WGS) entry which is preliminary data.</text>
</comment>
<evidence type="ECO:0000313" key="3">
    <source>
        <dbReference type="EMBL" id="CAI9934699.1"/>
    </source>
</evidence>
<feature type="region of interest" description="Disordered" evidence="1">
    <location>
        <begin position="40"/>
        <end position="73"/>
    </location>
</feature>
<dbReference type="EMBL" id="CATOUU010000047">
    <property type="protein sequence ID" value="CAI9914273.1"/>
    <property type="molecule type" value="Genomic_DNA"/>
</dbReference>
<proteinExistence type="predicted"/>
<organism evidence="3">
    <name type="scientific">Hexamita inflata</name>
    <dbReference type="NCBI Taxonomy" id="28002"/>
    <lineage>
        <taxon>Eukaryota</taxon>
        <taxon>Metamonada</taxon>
        <taxon>Diplomonadida</taxon>
        <taxon>Hexamitidae</taxon>
        <taxon>Hexamitinae</taxon>
        <taxon>Hexamita</taxon>
    </lineage>
</organism>
<name>A0AA86PFA0_9EUKA</name>
<evidence type="ECO:0000256" key="1">
    <source>
        <dbReference type="SAM" id="MobiDB-lite"/>
    </source>
</evidence>
<feature type="compositionally biased region" description="Polar residues" evidence="1">
    <location>
        <begin position="40"/>
        <end position="53"/>
    </location>
</feature>
<dbReference type="EMBL" id="CAXDID020000421">
    <property type="protein sequence ID" value="CAL6089638.1"/>
    <property type="molecule type" value="Genomic_DNA"/>
</dbReference>
<evidence type="ECO:0000313" key="5">
    <source>
        <dbReference type="EMBL" id="CAL6089638.1"/>
    </source>
</evidence>
<keyword evidence="6" id="KW-1185">Reference proteome</keyword>
<accession>A0AA86PFA0</accession>
<dbReference type="EMBL" id="CAXDID020000413">
    <property type="protein sequence ID" value="CAL6088983.1"/>
    <property type="molecule type" value="Genomic_DNA"/>
</dbReference>
<reference evidence="3" key="1">
    <citation type="submission" date="2023-06" db="EMBL/GenBank/DDBJ databases">
        <authorList>
            <person name="Kurt Z."/>
        </authorList>
    </citation>
    <scope>NUCLEOTIDE SEQUENCE</scope>
</reference>
<reference evidence="4 6" key="2">
    <citation type="submission" date="2024-07" db="EMBL/GenBank/DDBJ databases">
        <authorList>
            <person name="Akdeniz Z."/>
        </authorList>
    </citation>
    <scope>NUCLEOTIDE SEQUENCE [LARGE SCALE GENOMIC DNA]</scope>
</reference>
<evidence type="ECO:0000313" key="2">
    <source>
        <dbReference type="EMBL" id="CAI9914273.1"/>
    </source>
</evidence>
<dbReference type="Proteomes" id="UP001642409">
    <property type="component" value="Unassembled WGS sequence"/>
</dbReference>
<evidence type="ECO:0000313" key="4">
    <source>
        <dbReference type="EMBL" id="CAL6088983.1"/>
    </source>
</evidence>
<protein>
    <submittedName>
        <fullName evidence="4">Hypothetical_protein</fullName>
    </submittedName>
</protein>
<evidence type="ECO:0000313" key="6">
    <source>
        <dbReference type="Proteomes" id="UP001642409"/>
    </source>
</evidence>
<sequence length="128" mass="14997">MLDPEDIALFGENQCQYHYNRLCCEPDSSYLLLELGFQSTSNDSTQKRPQSCLKSRKPGSLRSHKDPSPGRTQIVSRRNMMFDWLVYVQHLQQNLTVSTLHPSESQNHLMWRPVSSRRAIQQRKYKKS</sequence>